<evidence type="ECO:0000256" key="1">
    <source>
        <dbReference type="ARBA" id="ARBA00022574"/>
    </source>
</evidence>
<dbReference type="PRINTS" id="PR00600">
    <property type="entry name" value="PP2APR55"/>
</dbReference>
<dbReference type="Proteomes" id="UP000551758">
    <property type="component" value="Unassembled WGS sequence"/>
</dbReference>
<dbReference type="GO" id="GO:0000159">
    <property type="term" value="C:protein phosphatase type 2A complex"/>
    <property type="evidence" value="ECO:0007669"/>
    <property type="project" value="InterPro"/>
</dbReference>
<protein>
    <submittedName>
        <fullName evidence="3">Uncharacterized protein</fullName>
    </submittedName>
</protein>
<proteinExistence type="predicted"/>
<dbReference type="InterPro" id="IPR000009">
    <property type="entry name" value="PP2A_PR55"/>
</dbReference>
<dbReference type="PANTHER" id="PTHR11871">
    <property type="entry name" value="PROTEIN PHOSPHATASE PP2A REGULATORY SUBUNIT B"/>
    <property type="match status" value="1"/>
</dbReference>
<reference evidence="3 4" key="1">
    <citation type="journal article" date="2020" name="Mol. Biol. Evol.">
        <title>Interspecific Gene Flow and the Evolution of Specialization in Black and White Rhinoceros.</title>
        <authorList>
            <person name="Moodley Y."/>
            <person name="Westbury M.V."/>
            <person name="Russo I.M."/>
            <person name="Gopalakrishnan S."/>
            <person name="Rakotoarivelo A."/>
            <person name="Olsen R.A."/>
            <person name="Prost S."/>
            <person name="Tunstall T."/>
            <person name="Ryder O.A."/>
            <person name="Dalen L."/>
            <person name="Bruford M.W."/>
        </authorList>
    </citation>
    <scope>NUCLEOTIDE SEQUENCE [LARGE SCALE GENOMIC DNA]</scope>
    <source>
        <strain evidence="3">SBR-YM</strain>
        <tissue evidence="3">Skin</tissue>
    </source>
</reference>
<dbReference type="AlphaFoldDB" id="A0A7J7ER17"/>
<dbReference type="EMBL" id="JACDTQ010002492">
    <property type="protein sequence ID" value="KAF5918138.1"/>
    <property type="molecule type" value="Genomic_DNA"/>
</dbReference>
<accession>A0A7J7ER17</accession>
<evidence type="ECO:0000256" key="2">
    <source>
        <dbReference type="ARBA" id="ARBA00022737"/>
    </source>
</evidence>
<gene>
    <name evidence="3" type="ORF">HPG69_018479</name>
</gene>
<evidence type="ECO:0000313" key="4">
    <source>
        <dbReference type="Proteomes" id="UP000551758"/>
    </source>
</evidence>
<keyword evidence="2" id="KW-0677">Repeat</keyword>
<keyword evidence="4" id="KW-1185">Reference proteome</keyword>
<dbReference type="SUPFAM" id="SSF50978">
    <property type="entry name" value="WD40 repeat-like"/>
    <property type="match status" value="1"/>
</dbReference>
<sequence>MMTTDYLSVKIWDLNMEIRPVETYQVHEYLRSKLGSLHENDCIFDKFEGCWNGSDSVVMTGSYNNFFRMFGRNAKLRQGKVEIILTDSNSHIGS</sequence>
<name>A0A7J7ER17_DICBM</name>
<organism evidence="3 4">
    <name type="scientific">Diceros bicornis minor</name>
    <name type="common">South-central black rhinoceros</name>
    <dbReference type="NCBI Taxonomy" id="77932"/>
    <lineage>
        <taxon>Eukaryota</taxon>
        <taxon>Metazoa</taxon>
        <taxon>Chordata</taxon>
        <taxon>Craniata</taxon>
        <taxon>Vertebrata</taxon>
        <taxon>Euteleostomi</taxon>
        <taxon>Mammalia</taxon>
        <taxon>Eutheria</taxon>
        <taxon>Laurasiatheria</taxon>
        <taxon>Perissodactyla</taxon>
        <taxon>Rhinocerotidae</taxon>
        <taxon>Diceros</taxon>
    </lineage>
</organism>
<dbReference type="InterPro" id="IPR036322">
    <property type="entry name" value="WD40_repeat_dom_sf"/>
</dbReference>
<comment type="caution">
    <text evidence="3">The sequence shown here is derived from an EMBL/GenBank/DDBJ whole genome shotgun (WGS) entry which is preliminary data.</text>
</comment>
<evidence type="ECO:0000313" key="3">
    <source>
        <dbReference type="EMBL" id="KAF5918138.1"/>
    </source>
</evidence>
<keyword evidence="1" id="KW-0853">WD repeat</keyword>
<dbReference type="GO" id="GO:0019888">
    <property type="term" value="F:protein phosphatase regulator activity"/>
    <property type="evidence" value="ECO:0007669"/>
    <property type="project" value="InterPro"/>
</dbReference>